<name>A0ABW0E969_9BACT</name>
<accession>A0ABW0E969</accession>
<evidence type="ECO:0000313" key="1">
    <source>
        <dbReference type="EMBL" id="MFC5269806.1"/>
    </source>
</evidence>
<dbReference type="Proteomes" id="UP001596161">
    <property type="component" value="Unassembled WGS sequence"/>
</dbReference>
<reference evidence="2" key="1">
    <citation type="journal article" date="2019" name="Int. J. Syst. Evol. Microbiol.">
        <title>The Global Catalogue of Microorganisms (GCM) 10K type strain sequencing project: providing services to taxonomists for standard genome sequencing and annotation.</title>
        <authorList>
            <consortium name="The Broad Institute Genomics Platform"/>
            <consortium name="The Broad Institute Genome Sequencing Center for Infectious Disease"/>
            <person name="Wu L."/>
            <person name="Ma J."/>
        </authorList>
    </citation>
    <scope>NUCLEOTIDE SEQUENCE [LARGE SCALE GENOMIC DNA]</scope>
    <source>
        <strain evidence="2">KACC 12602</strain>
    </source>
</reference>
<evidence type="ECO:0000313" key="2">
    <source>
        <dbReference type="Proteomes" id="UP001596161"/>
    </source>
</evidence>
<evidence type="ECO:0008006" key="3">
    <source>
        <dbReference type="Google" id="ProtNLM"/>
    </source>
</evidence>
<dbReference type="EMBL" id="JBHSKT010000002">
    <property type="protein sequence ID" value="MFC5269806.1"/>
    <property type="molecule type" value="Genomic_DNA"/>
</dbReference>
<proteinExistence type="predicted"/>
<keyword evidence="2" id="KW-1185">Reference proteome</keyword>
<protein>
    <recommendedName>
        <fullName evidence="3">DUF4625 domain-containing protein</fullName>
    </recommendedName>
</protein>
<sequence length="155" mass="17151">MQKKYVIRVQLAIKHSSQEIMKFSSIAISFAILTLTGCKNIFDKEEVAVDGSTPFTKVAAPAAENVYNASEPFKLQGNFSDKDNIKELDVNLVRLDGKTGSESVVSFQRKPDVHFYQLDTLLAPNTLAPGNYQLSFRSVDGRKNEGTTAIKFSVN</sequence>
<comment type="caution">
    <text evidence="1">The sequence shown here is derived from an EMBL/GenBank/DDBJ whole genome shotgun (WGS) entry which is preliminary data.</text>
</comment>
<gene>
    <name evidence="1" type="ORF">ACFPIB_04230</name>
</gene>
<organism evidence="1 2">
    <name type="scientific">Adhaeribacter terreus</name>
    <dbReference type="NCBI Taxonomy" id="529703"/>
    <lineage>
        <taxon>Bacteria</taxon>
        <taxon>Pseudomonadati</taxon>
        <taxon>Bacteroidota</taxon>
        <taxon>Cytophagia</taxon>
        <taxon>Cytophagales</taxon>
        <taxon>Hymenobacteraceae</taxon>
        <taxon>Adhaeribacter</taxon>
    </lineage>
</organism>
<dbReference type="RefSeq" id="WP_378016186.1">
    <property type="nucleotide sequence ID" value="NZ_JBHSKT010000002.1"/>
</dbReference>